<feature type="transmembrane region" description="Helical" evidence="1">
    <location>
        <begin position="80"/>
        <end position="102"/>
    </location>
</feature>
<dbReference type="EMBL" id="JACHKF010000001">
    <property type="protein sequence ID" value="MBB6569048.1"/>
    <property type="molecule type" value="Genomic_DNA"/>
</dbReference>
<keyword evidence="1" id="KW-0812">Transmembrane</keyword>
<gene>
    <name evidence="2" type="ORF">HNR71_004685</name>
</gene>
<keyword evidence="1" id="KW-0472">Membrane</keyword>
<evidence type="ECO:0000313" key="2">
    <source>
        <dbReference type="EMBL" id="MBB6569048.1"/>
    </source>
</evidence>
<evidence type="ECO:0000256" key="1">
    <source>
        <dbReference type="SAM" id="Phobius"/>
    </source>
</evidence>
<name>A0A841SAC4_9ACTN</name>
<evidence type="ECO:0000313" key="3">
    <source>
        <dbReference type="Proteomes" id="UP000553957"/>
    </source>
</evidence>
<proteinExistence type="predicted"/>
<accession>A0A841SAC4</accession>
<feature type="transmembrane region" description="Helical" evidence="1">
    <location>
        <begin position="21"/>
        <end position="42"/>
    </location>
</feature>
<sequence length="134" mass="13444">MTTSVAVRNNPLESRTLGLVLRLDAVASGALGVLLAGIGSALEGPLGLPRELSLAAGAFLIVWALALLAIGRRTAINRTAVLVVVAVNAAWVIASVALLLGAFEFTGLGIAFVLAQAVAVAAFAGLQAKSLTSV</sequence>
<comment type="caution">
    <text evidence="2">The sequence shown here is derived from an EMBL/GenBank/DDBJ whole genome shotgun (WGS) entry which is preliminary data.</text>
</comment>
<dbReference type="RefSeq" id="WP_202885807.1">
    <property type="nucleotide sequence ID" value="NZ_BAAAGT010000013.1"/>
</dbReference>
<protein>
    <submittedName>
        <fullName evidence="2">CHASE2 domain-containing sensor protein</fullName>
    </submittedName>
</protein>
<reference evidence="2 3" key="1">
    <citation type="submission" date="2020-08" db="EMBL/GenBank/DDBJ databases">
        <title>Sequencing the genomes of 1000 actinobacteria strains.</title>
        <authorList>
            <person name="Klenk H.-P."/>
        </authorList>
    </citation>
    <scope>NUCLEOTIDE SEQUENCE [LARGE SCALE GENOMIC DNA]</scope>
    <source>
        <strain evidence="2 3">DSM 15626</strain>
    </source>
</reference>
<feature type="transmembrane region" description="Helical" evidence="1">
    <location>
        <begin position="54"/>
        <end position="71"/>
    </location>
</feature>
<keyword evidence="1" id="KW-1133">Transmembrane helix</keyword>
<dbReference type="AlphaFoldDB" id="A0A841SAC4"/>
<feature type="transmembrane region" description="Helical" evidence="1">
    <location>
        <begin position="108"/>
        <end position="126"/>
    </location>
</feature>
<dbReference type="Proteomes" id="UP000553957">
    <property type="component" value="Unassembled WGS sequence"/>
</dbReference>
<organism evidence="2 3">
    <name type="scientific">Kribbella sandramycini</name>
    <dbReference type="NCBI Taxonomy" id="60450"/>
    <lineage>
        <taxon>Bacteria</taxon>
        <taxon>Bacillati</taxon>
        <taxon>Actinomycetota</taxon>
        <taxon>Actinomycetes</taxon>
        <taxon>Propionibacteriales</taxon>
        <taxon>Kribbellaceae</taxon>
        <taxon>Kribbella</taxon>
    </lineage>
</organism>